<dbReference type="RefSeq" id="WP_156338705.1">
    <property type="nucleotide sequence ID" value="NZ_CP012159.1"/>
</dbReference>
<feature type="region of interest" description="Disordered" evidence="4">
    <location>
        <begin position="1"/>
        <end position="23"/>
    </location>
</feature>
<reference evidence="6 7" key="1">
    <citation type="submission" date="2015-07" db="EMBL/GenBank/DDBJ databases">
        <title>Genome analysis of myxobacterium Chondromyces crocatus Cm c5 reveals a high potential for natural compound synthesis and the genetic basis for the loss of fruiting body formation.</title>
        <authorList>
            <person name="Zaburannyi N."/>
            <person name="Bunk B."/>
            <person name="Maier J."/>
            <person name="Overmann J."/>
            <person name="Mueller R."/>
        </authorList>
    </citation>
    <scope>NUCLEOTIDE SEQUENCE [LARGE SCALE GENOMIC DNA]</scope>
    <source>
        <strain evidence="6 7">Cm c5</strain>
    </source>
</reference>
<dbReference type="PANTHER" id="PTHR46796">
    <property type="entry name" value="HTH-TYPE TRANSCRIPTIONAL ACTIVATOR RHAS-RELATED"/>
    <property type="match status" value="1"/>
</dbReference>
<proteinExistence type="predicted"/>
<evidence type="ECO:0000313" key="7">
    <source>
        <dbReference type="Proteomes" id="UP000067626"/>
    </source>
</evidence>
<dbReference type="GO" id="GO:0043565">
    <property type="term" value="F:sequence-specific DNA binding"/>
    <property type="evidence" value="ECO:0007669"/>
    <property type="project" value="InterPro"/>
</dbReference>
<dbReference type="KEGG" id="ccro:CMC5_037370"/>
<evidence type="ECO:0000256" key="3">
    <source>
        <dbReference type="ARBA" id="ARBA00023163"/>
    </source>
</evidence>
<feature type="domain" description="HTH araC/xylS-type" evidence="5">
    <location>
        <begin position="185"/>
        <end position="282"/>
    </location>
</feature>
<dbReference type="SUPFAM" id="SSF46689">
    <property type="entry name" value="Homeodomain-like"/>
    <property type="match status" value="2"/>
</dbReference>
<dbReference type="InterPro" id="IPR050204">
    <property type="entry name" value="AraC_XylS_family_regulators"/>
</dbReference>
<organism evidence="6 7">
    <name type="scientific">Chondromyces crocatus</name>
    <dbReference type="NCBI Taxonomy" id="52"/>
    <lineage>
        <taxon>Bacteria</taxon>
        <taxon>Pseudomonadati</taxon>
        <taxon>Myxococcota</taxon>
        <taxon>Polyangia</taxon>
        <taxon>Polyangiales</taxon>
        <taxon>Polyangiaceae</taxon>
        <taxon>Chondromyces</taxon>
    </lineage>
</organism>
<dbReference type="InterPro" id="IPR018060">
    <property type="entry name" value="HTH_AraC"/>
</dbReference>
<dbReference type="PANTHER" id="PTHR46796:SF2">
    <property type="entry name" value="TRANSCRIPTIONAL REGULATORY PROTEIN"/>
    <property type="match status" value="1"/>
</dbReference>
<keyword evidence="1" id="KW-0805">Transcription regulation</keyword>
<dbReference type="OrthoDB" id="112032at2"/>
<evidence type="ECO:0000313" key="6">
    <source>
        <dbReference type="EMBL" id="AKT39588.1"/>
    </source>
</evidence>
<evidence type="ECO:0000256" key="1">
    <source>
        <dbReference type="ARBA" id="ARBA00023015"/>
    </source>
</evidence>
<sequence>METTTSSSALRDPPPPEARIDHFRPEGLDGVRVIRVVGETQIQTTFTEGYSLVAIHGGCFEDLYRRRKRLRRAGDLKLKEPGEVHRDLRILAPFSLQVAVVAPRLVEEAALALGLRTPVQFLSEPRHDHELARRCVFALHEALADETTDPFTRETRLTEAITEVVAAYAEGTKAPTQDPVPRAVRRAREYLHETFADKITLDTLAEHGGMDKFHLVRAFREALGVPPYEYLTHLRVARAASLLVAGVAPREVAQTVGLYDESQLHRHFRRIMRTTPGRYAAAHRVPRRSGANALRP</sequence>
<keyword evidence="3" id="KW-0804">Transcription</keyword>
<dbReference type="Gene3D" id="1.10.10.60">
    <property type="entry name" value="Homeodomain-like"/>
    <property type="match status" value="2"/>
</dbReference>
<dbReference type="InterPro" id="IPR009057">
    <property type="entry name" value="Homeodomain-like_sf"/>
</dbReference>
<dbReference type="AlphaFoldDB" id="A0A0K1EG93"/>
<dbReference type="Proteomes" id="UP000067626">
    <property type="component" value="Chromosome"/>
</dbReference>
<gene>
    <name evidence="6" type="primary">araC</name>
    <name evidence="6" type="ORF">CMC5_037370</name>
</gene>
<evidence type="ECO:0000259" key="5">
    <source>
        <dbReference type="PROSITE" id="PS01124"/>
    </source>
</evidence>
<evidence type="ECO:0000256" key="2">
    <source>
        <dbReference type="ARBA" id="ARBA00023125"/>
    </source>
</evidence>
<name>A0A0K1EG93_CHOCO</name>
<dbReference type="SMART" id="SM00342">
    <property type="entry name" value="HTH_ARAC"/>
    <property type="match status" value="1"/>
</dbReference>
<keyword evidence="2" id="KW-0238">DNA-binding</keyword>
<dbReference type="EMBL" id="CP012159">
    <property type="protein sequence ID" value="AKT39588.1"/>
    <property type="molecule type" value="Genomic_DNA"/>
</dbReference>
<dbReference type="STRING" id="52.CMC5_037370"/>
<accession>A0A0K1EG93</accession>
<evidence type="ECO:0000256" key="4">
    <source>
        <dbReference type="SAM" id="MobiDB-lite"/>
    </source>
</evidence>
<dbReference type="Pfam" id="PF12833">
    <property type="entry name" value="HTH_18"/>
    <property type="match status" value="1"/>
</dbReference>
<protein>
    <submittedName>
        <fullName evidence="6">AraC family transcriptional regulator</fullName>
    </submittedName>
</protein>
<dbReference type="GO" id="GO:0003700">
    <property type="term" value="F:DNA-binding transcription factor activity"/>
    <property type="evidence" value="ECO:0007669"/>
    <property type="project" value="InterPro"/>
</dbReference>
<dbReference type="PROSITE" id="PS01124">
    <property type="entry name" value="HTH_ARAC_FAMILY_2"/>
    <property type="match status" value="1"/>
</dbReference>
<keyword evidence="7" id="KW-1185">Reference proteome</keyword>